<feature type="signal peptide" evidence="1">
    <location>
        <begin position="1"/>
        <end position="19"/>
    </location>
</feature>
<sequence>MRALIVILVTFLVSTAVFALHDTYAVGDNFSVLFATQRAEGNLYGLRGTVIFDPGQLSSASVDVTVDASTISTGNDAKDRHARGGSWLDVDNHPAISFNSEAFTAREGGFLAKGRLTLRGVDRAVTIPFGYEEARDNSPATLTGSFEVNRHDYGIDGPALVGGLVGDEVTVTLRVPVTK</sequence>
<evidence type="ECO:0000313" key="3">
    <source>
        <dbReference type="EMBL" id="NJC25256.1"/>
    </source>
</evidence>
<dbReference type="SMART" id="SM00867">
    <property type="entry name" value="YceI"/>
    <property type="match status" value="1"/>
</dbReference>
<dbReference type="PANTHER" id="PTHR34406">
    <property type="entry name" value="PROTEIN YCEI"/>
    <property type="match status" value="1"/>
</dbReference>
<gene>
    <name evidence="3" type="ORF">GGR27_000737</name>
</gene>
<proteinExistence type="predicted"/>
<keyword evidence="4" id="KW-1185">Reference proteome</keyword>
<evidence type="ECO:0000259" key="2">
    <source>
        <dbReference type="SMART" id="SM00867"/>
    </source>
</evidence>
<comment type="caution">
    <text evidence="3">The sequence shown here is derived from an EMBL/GenBank/DDBJ whole genome shotgun (WGS) entry which is preliminary data.</text>
</comment>
<feature type="domain" description="Lipid/polyisoprenoid-binding YceI-like" evidence="2">
    <location>
        <begin position="23"/>
        <end position="178"/>
    </location>
</feature>
<protein>
    <submittedName>
        <fullName evidence="3">Polyisoprenoid-binding protein YceI</fullName>
    </submittedName>
</protein>
<dbReference type="SUPFAM" id="SSF101874">
    <property type="entry name" value="YceI-like"/>
    <property type="match status" value="1"/>
</dbReference>
<reference evidence="3 4" key="1">
    <citation type="submission" date="2020-03" db="EMBL/GenBank/DDBJ databases">
        <title>Genomic Encyclopedia of Type Strains, Phase IV (KMG-IV): sequencing the most valuable type-strain genomes for metagenomic binning, comparative biology and taxonomic classification.</title>
        <authorList>
            <person name="Goeker M."/>
        </authorList>
    </citation>
    <scope>NUCLEOTIDE SEQUENCE [LARGE SCALE GENOMIC DNA]</scope>
    <source>
        <strain evidence="3 4">DSM 105096</strain>
    </source>
</reference>
<dbReference type="Proteomes" id="UP000770785">
    <property type="component" value="Unassembled WGS sequence"/>
</dbReference>
<feature type="chain" id="PRO_5045460854" evidence="1">
    <location>
        <begin position="20"/>
        <end position="179"/>
    </location>
</feature>
<keyword evidence="1" id="KW-0732">Signal</keyword>
<dbReference type="RefSeq" id="WP_168036018.1">
    <property type="nucleotide sequence ID" value="NZ_JAATJH010000001.1"/>
</dbReference>
<evidence type="ECO:0000313" key="4">
    <source>
        <dbReference type="Proteomes" id="UP000770785"/>
    </source>
</evidence>
<evidence type="ECO:0000256" key="1">
    <source>
        <dbReference type="SAM" id="SignalP"/>
    </source>
</evidence>
<dbReference type="Pfam" id="PF04264">
    <property type="entry name" value="YceI"/>
    <property type="match status" value="1"/>
</dbReference>
<name>A0ABX0X7R2_9BACT</name>
<dbReference type="InterPro" id="IPR036761">
    <property type="entry name" value="TTHA0802/YceI-like_sf"/>
</dbReference>
<dbReference type="InterPro" id="IPR007372">
    <property type="entry name" value="Lipid/polyisoprenoid-bd_YceI"/>
</dbReference>
<dbReference type="PANTHER" id="PTHR34406:SF1">
    <property type="entry name" value="PROTEIN YCEI"/>
    <property type="match status" value="1"/>
</dbReference>
<accession>A0ABX0X7R2</accession>
<dbReference type="Gene3D" id="2.40.128.110">
    <property type="entry name" value="Lipid/polyisoprenoid-binding, YceI-like"/>
    <property type="match status" value="1"/>
</dbReference>
<organism evidence="3 4">
    <name type="scientific">Neolewinella antarctica</name>
    <dbReference type="NCBI Taxonomy" id="442734"/>
    <lineage>
        <taxon>Bacteria</taxon>
        <taxon>Pseudomonadati</taxon>
        <taxon>Bacteroidota</taxon>
        <taxon>Saprospiria</taxon>
        <taxon>Saprospirales</taxon>
        <taxon>Lewinellaceae</taxon>
        <taxon>Neolewinella</taxon>
    </lineage>
</organism>
<dbReference type="EMBL" id="JAATJH010000001">
    <property type="protein sequence ID" value="NJC25256.1"/>
    <property type="molecule type" value="Genomic_DNA"/>
</dbReference>